<dbReference type="Proteomes" id="UP001281761">
    <property type="component" value="Unassembled WGS sequence"/>
</dbReference>
<gene>
    <name evidence="2" type="ORF">BLNAU_7079</name>
</gene>
<sequence>MHGEQIRYMKEEQYLKERQAEERRAKREEEKRKREEEERRRKEREEEERQRQNERQRREEERRNPVGPLQITPQLIDPQPIAQNHSSDVVPPQMVPTRMVVPKMVSLNAVMFAPPPPVKRPQRREERDEERRHDAALDEEQVRCPFCPDQVPKSDFISHLVLRCTRSRMRKAAYVCPLCVRNEDDDDNSFSSPQHFLAHLNDQHRPLISTFKANHRHLINFCLFCDTAVTCNDTHISLVRRAIR</sequence>
<feature type="region of interest" description="Disordered" evidence="1">
    <location>
        <begin position="112"/>
        <end position="135"/>
    </location>
</feature>
<evidence type="ECO:0000313" key="3">
    <source>
        <dbReference type="Proteomes" id="UP001281761"/>
    </source>
</evidence>
<dbReference type="EMBL" id="JARBJD010000042">
    <property type="protein sequence ID" value="KAK2957903.1"/>
    <property type="molecule type" value="Genomic_DNA"/>
</dbReference>
<protein>
    <submittedName>
        <fullName evidence="2">Uncharacterized protein</fullName>
    </submittedName>
</protein>
<evidence type="ECO:0000256" key="1">
    <source>
        <dbReference type="SAM" id="MobiDB-lite"/>
    </source>
</evidence>
<name>A0ABQ9Y2D2_9EUKA</name>
<comment type="caution">
    <text evidence="2">The sequence shown here is derived from an EMBL/GenBank/DDBJ whole genome shotgun (WGS) entry which is preliminary data.</text>
</comment>
<accession>A0ABQ9Y2D2</accession>
<organism evidence="2 3">
    <name type="scientific">Blattamonas nauphoetae</name>
    <dbReference type="NCBI Taxonomy" id="2049346"/>
    <lineage>
        <taxon>Eukaryota</taxon>
        <taxon>Metamonada</taxon>
        <taxon>Preaxostyla</taxon>
        <taxon>Oxymonadida</taxon>
        <taxon>Blattamonas</taxon>
    </lineage>
</organism>
<feature type="region of interest" description="Disordered" evidence="1">
    <location>
        <begin position="1"/>
        <end position="73"/>
    </location>
</feature>
<feature type="compositionally biased region" description="Basic and acidic residues" evidence="1">
    <location>
        <begin position="1"/>
        <end position="64"/>
    </location>
</feature>
<proteinExistence type="predicted"/>
<evidence type="ECO:0000313" key="2">
    <source>
        <dbReference type="EMBL" id="KAK2957903.1"/>
    </source>
</evidence>
<reference evidence="2 3" key="1">
    <citation type="journal article" date="2022" name="bioRxiv">
        <title>Genomics of Preaxostyla Flagellates Illuminates Evolutionary Transitions and the Path Towards Mitochondrial Loss.</title>
        <authorList>
            <person name="Novak L.V.F."/>
            <person name="Treitli S.C."/>
            <person name="Pyrih J."/>
            <person name="Halakuc P."/>
            <person name="Pipaliya S.V."/>
            <person name="Vacek V."/>
            <person name="Brzon O."/>
            <person name="Soukal P."/>
            <person name="Eme L."/>
            <person name="Dacks J.B."/>
            <person name="Karnkowska A."/>
            <person name="Elias M."/>
            <person name="Hampl V."/>
        </authorList>
    </citation>
    <scope>NUCLEOTIDE SEQUENCE [LARGE SCALE GENOMIC DNA]</scope>
    <source>
        <strain evidence="2">NAU3</strain>
        <tissue evidence="2">Gut</tissue>
    </source>
</reference>
<keyword evidence="3" id="KW-1185">Reference proteome</keyword>
<feature type="compositionally biased region" description="Basic and acidic residues" evidence="1">
    <location>
        <begin position="123"/>
        <end position="135"/>
    </location>
</feature>